<dbReference type="RefSeq" id="WP_020915091.1">
    <property type="nucleotide sequence ID" value="NC_011566.1"/>
</dbReference>
<evidence type="ECO:0000313" key="2">
    <source>
        <dbReference type="Proteomes" id="UP000000753"/>
    </source>
</evidence>
<evidence type="ECO:0000313" key="1">
    <source>
        <dbReference type="EMBL" id="ACJ31767.1"/>
    </source>
</evidence>
<dbReference type="HOGENOM" id="CLU_2958214_0_0_6"/>
<accession>B8CVU1</accession>
<proteinExistence type="predicted"/>
<dbReference type="KEGG" id="swp:swp_5152"/>
<name>B8CVU1_SHEPW</name>
<sequence>MLEIIIARGNLVKFCGCCMYSRDLAELKVIKGCDVATMDDLALRVIIAIKLLLFNHYSI</sequence>
<gene>
    <name evidence="1" type="ordered locus">swp_5152</name>
</gene>
<dbReference type="AlphaFoldDB" id="B8CVU1"/>
<dbReference type="Proteomes" id="UP000000753">
    <property type="component" value="Chromosome"/>
</dbReference>
<dbReference type="STRING" id="225849.swp_5152"/>
<dbReference type="EMBL" id="CP000472">
    <property type="protein sequence ID" value="ACJ31767.1"/>
    <property type="molecule type" value="Genomic_DNA"/>
</dbReference>
<organism evidence="1 2">
    <name type="scientific">Shewanella piezotolerans (strain WP3 / JCM 13877)</name>
    <dbReference type="NCBI Taxonomy" id="225849"/>
    <lineage>
        <taxon>Bacteria</taxon>
        <taxon>Pseudomonadati</taxon>
        <taxon>Pseudomonadota</taxon>
        <taxon>Gammaproteobacteria</taxon>
        <taxon>Alteromonadales</taxon>
        <taxon>Shewanellaceae</taxon>
        <taxon>Shewanella</taxon>
    </lineage>
</organism>
<reference evidence="1 2" key="1">
    <citation type="journal article" date="2008" name="PLoS ONE">
        <title>Environmental adaptation: genomic analysis of the piezotolerant and psychrotolerant deep-sea iron reducing bacterium Shewanella piezotolerans WP3.</title>
        <authorList>
            <person name="Wang F."/>
            <person name="Wang J."/>
            <person name="Jian H."/>
            <person name="Zhang B."/>
            <person name="Li S."/>
            <person name="Wang F."/>
            <person name="Zeng X."/>
            <person name="Gao L."/>
            <person name="Bartlett D.H."/>
            <person name="Yu J."/>
            <person name="Hu S."/>
            <person name="Xiao X."/>
        </authorList>
    </citation>
    <scope>NUCLEOTIDE SEQUENCE [LARGE SCALE GENOMIC DNA]</scope>
    <source>
        <strain evidence="2">WP3 / JCM 13877</strain>
    </source>
</reference>
<keyword evidence="2" id="KW-1185">Reference proteome</keyword>
<protein>
    <submittedName>
        <fullName evidence="1">Uncharacterized protein</fullName>
    </submittedName>
</protein>
<dbReference type="OrthoDB" id="9807918at2"/>